<sequence length="105" mass="10977">MALAEAVRQMAAVRLADRDSGSSRESERGTGAGAGGPTSGDGEGADGGVSLSTITAFKVSRAIAAGLLSYEQIRLTMGLQARLQPLKFAFFARKAKHLLLQVRDL</sequence>
<dbReference type="EMBL" id="BNCQ01000005">
    <property type="protein sequence ID" value="GIL98233.1"/>
    <property type="molecule type" value="Genomic_DNA"/>
</dbReference>
<evidence type="ECO:0000313" key="3">
    <source>
        <dbReference type="Proteomes" id="UP000722791"/>
    </source>
</evidence>
<gene>
    <name evidence="2" type="ORF">Vretimale_3642</name>
</gene>
<feature type="compositionally biased region" description="Basic and acidic residues" evidence="1">
    <location>
        <begin position="15"/>
        <end position="28"/>
    </location>
</feature>
<protein>
    <submittedName>
        <fullName evidence="2">Uncharacterized protein</fullName>
    </submittedName>
</protein>
<evidence type="ECO:0000256" key="1">
    <source>
        <dbReference type="SAM" id="MobiDB-lite"/>
    </source>
</evidence>
<dbReference type="Proteomes" id="UP000722791">
    <property type="component" value="Unassembled WGS sequence"/>
</dbReference>
<evidence type="ECO:0000313" key="2">
    <source>
        <dbReference type="EMBL" id="GIL98233.1"/>
    </source>
</evidence>
<name>A0A8J4G3S5_9CHLO</name>
<accession>A0A8J4G3S5</accession>
<feature type="region of interest" description="Disordered" evidence="1">
    <location>
        <begin position="13"/>
        <end position="47"/>
    </location>
</feature>
<reference evidence="2" key="1">
    <citation type="journal article" date="2021" name="Proc. Natl. Acad. Sci. U.S.A.">
        <title>Three genomes in the algal genus Volvox reveal the fate of a haploid sex-determining region after a transition to homothallism.</title>
        <authorList>
            <person name="Yamamoto K."/>
            <person name="Hamaji T."/>
            <person name="Kawai-Toyooka H."/>
            <person name="Matsuzaki R."/>
            <person name="Takahashi F."/>
            <person name="Nishimura Y."/>
            <person name="Kawachi M."/>
            <person name="Noguchi H."/>
            <person name="Minakuchi Y."/>
            <person name="Umen J.G."/>
            <person name="Toyoda A."/>
            <person name="Nozaki H."/>
        </authorList>
    </citation>
    <scope>NUCLEOTIDE SEQUENCE</scope>
    <source>
        <strain evidence="2">NIES-3785</strain>
    </source>
</reference>
<dbReference type="AlphaFoldDB" id="A0A8J4G3S5"/>
<proteinExistence type="predicted"/>
<organism evidence="2 3">
    <name type="scientific">Volvox reticuliferus</name>
    <dbReference type="NCBI Taxonomy" id="1737510"/>
    <lineage>
        <taxon>Eukaryota</taxon>
        <taxon>Viridiplantae</taxon>
        <taxon>Chlorophyta</taxon>
        <taxon>core chlorophytes</taxon>
        <taxon>Chlorophyceae</taxon>
        <taxon>CS clade</taxon>
        <taxon>Chlamydomonadales</taxon>
        <taxon>Volvocaceae</taxon>
        <taxon>Volvox</taxon>
    </lineage>
</organism>
<comment type="caution">
    <text evidence="2">The sequence shown here is derived from an EMBL/GenBank/DDBJ whole genome shotgun (WGS) entry which is preliminary data.</text>
</comment>
<feature type="compositionally biased region" description="Gly residues" evidence="1">
    <location>
        <begin position="30"/>
        <end position="47"/>
    </location>
</feature>